<feature type="region of interest" description="Disordered" evidence="1">
    <location>
        <begin position="764"/>
        <end position="803"/>
    </location>
</feature>
<dbReference type="Proteomes" id="UP001159405">
    <property type="component" value="Unassembled WGS sequence"/>
</dbReference>
<evidence type="ECO:0000256" key="2">
    <source>
        <dbReference type="SAM" id="Phobius"/>
    </source>
</evidence>
<keyword evidence="2" id="KW-0812">Transmembrane</keyword>
<organism evidence="3 4">
    <name type="scientific">Porites lobata</name>
    <dbReference type="NCBI Taxonomy" id="104759"/>
    <lineage>
        <taxon>Eukaryota</taxon>
        <taxon>Metazoa</taxon>
        <taxon>Cnidaria</taxon>
        <taxon>Anthozoa</taxon>
        <taxon>Hexacorallia</taxon>
        <taxon>Scleractinia</taxon>
        <taxon>Fungiina</taxon>
        <taxon>Poritidae</taxon>
        <taxon>Porites</taxon>
    </lineage>
</organism>
<keyword evidence="2" id="KW-0472">Membrane</keyword>
<feature type="compositionally biased region" description="Basic and acidic residues" evidence="1">
    <location>
        <begin position="777"/>
        <end position="788"/>
    </location>
</feature>
<feature type="transmembrane region" description="Helical" evidence="2">
    <location>
        <begin position="264"/>
        <end position="288"/>
    </location>
</feature>
<feature type="region of interest" description="Disordered" evidence="1">
    <location>
        <begin position="554"/>
        <end position="643"/>
    </location>
</feature>
<keyword evidence="4" id="KW-1185">Reference proteome</keyword>
<dbReference type="EMBL" id="CALNXK010000280">
    <property type="protein sequence ID" value="CAH3180627.1"/>
    <property type="molecule type" value="Genomic_DNA"/>
</dbReference>
<feature type="region of interest" description="Disordered" evidence="1">
    <location>
        <begin position="489"/>
        <end position="512"/>
    </location>
</feature>
<keyword evidence="2" id="KW-1133">Transmembrane helix</keyword>
<feature type="compositionally biased region" description="Basic residues" evidence="1">
    <location>
        <begin position="767"/>
        <end position="776"/>
    </location>
</feature>
<protein>
    <submittedName>
        <fullName evidence="3">Uncharacterized protein</fullName>
    </submittedName>
</protein>
<reference evidence="3 4" key="1">
    <citation type="submission" date="2022-05" db="EMBL/GenBank/DDBJ databases">
        <authorList>
            <consortium name="Genoscope - CEA"/>
            <person name="William W."/>
        </authorList>
    </citation>
    <scope>NUCLEOTIDE SEQUENCE [LARGE SCALE GENOMIC DNA]</scope>
</reference>
<evidence type="ECO:0000256" key="1">
    <source>
        <dbReference type="SAM" id="MobiDB-lite"/>
    </source>
</evidence>
<feature type="compositionally biased region" description="Basic and acidic residues" evidence="1">
    <location>
        <begin position="561"/>
        <end position="596"/>
    </location>
</feature>
<evidence type="ECO:0000313" key="4">
    <source>
        <dbReference type="Proteomes" id="UP001159405"/>
    </source>
</evidence>
<sequence>MLLFSSQHLRKIGELFAFKFNSTASSMYFVLEVKRGVQNTELLQGRVINLGILCHESGGHQYHGCIQIKLKGKLTCPVMVPNLQPSSSAMPKNTSIRAVWKSSKIGLTTSIIVFASSTGSNSSKPIPTTWIIVSANSTGIHPTSTVFRPTLIATQTIPNSSQTILVGQARIFSTSTSPTIFKLAFTRSVVSLSSENHPNSKVNHPASIDTRIMSSTLHTSLIFHTITRPRVLHQSTFVLPSNVHLRPSPNVEGDAKGSSSSLDFITGISISFSLAVVMIGIIGLIFYLRYFRGEWHHEQKDHRNTVMMSVHRNSAFQEDDDNENNSLAIRANSETLLNSTFVSLVGTISSRQISQSSPDETDVGYMMMKEPSCTERTYDYAYANPVQSFSAETDTGYVMMNGASCPERTYDYAYANPVEMTSPSLISSQSSFDRPQSCPEKPETGYMTMEGSPCSSSAYDYAYAKTSKLTRRILVSRAGMKCDKISTGYFGENRSRNQQQSPSDEFRSSAIYTDKDYKNAEDTYVKNSLSYQRANDERLLVDCGASSLSYENFPGSSSGHFSEERTDPEKYVEMGKRRGVRFAESEDKNGRNGLSKEEEEEEEGPGNLVLVETGKLRSSASSPDKHYENISAKNNSSNEGENEESLRLDCRVCGLSYENLSGSNTSHFSAERTNPEEYVEMGKRRSVQLADSRGQPGLHVQKTNNKNKFITQTNAKSYVCTYNGLFFSINGRAGHRIEVINENNDQLVLHNGKALSNTYAMFSGRTGRSHRRPKKSNKCEQRTRKKTDTSLCTDTGKKAKKPG</sequence>
<proteinExistence type="predicted"/>
<name>A0ABN8RMY5_9CNID</name>
<evidence type="ECO:0000313" key="3">
    <source>
        <dbReference type="EMBL" id="CAH3180627.1"/>
    </source>
</evidence>
<accession>A0ABN8RMY5</accession>
<gene>
    <name evidence="3" type="ORF">PLOB_00023757</name>
</gene>
<comment type="caution">
    <text evidence="3">The sequence shown here is derived from an EMBL/GenBank/DDBJ whole genome shotgun (WGS) entry which is preliminary data.</text>
</comment>